<feature type="domain" description="Glutamine amidotransferase" evidence="1">
    <location>
        <begin position="43"/>
        <end position="182"/>
    </location>
</feature>
<dbReference type="FunFam" id="3.40.50.880:FF:000033">
    <property type="entry name" value="Glutamine amidotransferase class-I"/>
    <property type="match status" value="1"/>
</dbReference>
<evidence type="ECO:0000313" key="2">
    <source>
        <dbReference type="EMBL" id="KFI18879.1"/>
    </source>
</evidence>
<accession>A0A0E2Z054</accession>
<keyword evidence="2" id="KW-0808">Transferase</keyword>
<dbReference type="Pfam" id="PF00117">
    <property type="entry name" value="GATase"/>
    <property type="match status" value="1"/>
</dbReference>
<dbReference type="PANTHER" id="PTHR42695:SF5">
    <property type="entry name" value="GLUTAMINE AMIDOTRANSFERASE YLR126C-RELATED"/>
    <property type="match status" value="1"/>
</dbReference>
<name>A0A0E2Z054_9GAMM</name>
<dbReference type="Proteomes" id="UP000028839">
    <property type="component" value="Unassembled WGS sequence"/>
</dbReference>
<gene>
    <name evidence="2" type="ORF">IB75_11920</name>
</gene>
<dbReference type="PANTHER" id="PTHR42695">
    <property type="entry name" value="GLUTAMINE AMIDOTRANSFERASE YLR126C-RELATED"/>
    <property type="match status" value="1"/>
</dbReference>
<dbReference type="AlphaFoldDB" id="A0A0E2Z054"/>
<sequence length="233" mass="26916">MQIHYFQHVPFEKPANIEKWARAHHHPLSATQFYRGDPLPDIKAIDWLVVIGGPMNVYEETTYPWLAQEKKFIEQAIKEDKVVIGICLGAQLIADVLGAKIFPNPYKEIGWFPVQFTAEAHASSLLSFLPRELRVFHWHGDTFELPSGAIRLARNEACHNQGFIYNKKVLALQFHLEVRLENVQQIIAHCGNELIEDRYIQKPEEMLSQREDFRKINGAMKGILDRLFQQTAS</sequence>
<reference evidence="2 3" key="1">
    <citation type="submission" date="2014-07" db="EMBL/GenBank/DDBJ databases">
        <title>Comparative analysis of Nitrosococcus oceani genome inventories of strains from Pacific and Atlantic gyres.</title>
        <authorList>
            <person name="Lim C.K."/>
            <person name="Wang L."/>
            <person name="Sayavedra-Soto L.A."/>
            <person name="Klotz M.G."/>
        </authorList>
    </citation>
    <scope>NUCLEOTIDE SEQUENCE [LARGE SCALE GENOMIC DNA]</scope>
    <source>
        <strain evidence="2 3">C-27</strain>
    </source>
</reference>
<evidence type="ECO:0000259" key="1">
    <source>
        <dbReference type="Pfam" id="PF00117"/>
    </source>
</evidence>
<organism evidence="2 3">
    <name type="scientific">Nitrosococcus oceani C-27</name>
    <dbReference type="NCBI Taxonomy" id="314279"/>
    <lineage>
        <taxon>Bacteria</taxon>
        <taxon>Pseudomonadati</taxon>
        <taxon>Pseudomonadota</taxon>
        <taxon>Gammaproteobacteria</taxon>
        <taxon>Chromatiales</taxon>
        <taxon>Chromatiaceae</taxon>
        <taxon>Nitrosococcus</taxon>
    </lineage>
</organism>
<dbReference type="Gene3D" id="3.40.50.880">
    <property type="match status" value="1"/>
</dbReference>
<dbReference type="InterPro" id="IPR017926">
    <property type="entry name" value="GATASE"/>
</dbReference>
<proteinExistence type="predicted"/>
<dbReference type="SUPFAM" id="SSF52317">
    <property type="entry name" value="Class I glutamine amidotransferase-like"/>
    <property type="match status" value="1"/>
</dbReference>
<dbReference type="PROSITE" id="PS51273">
    <property type="entry name" value="GATASE_TYPE_1"/>
    <property type="match status" value="1"/>
</dbReference>
<comment type="caution">
    <text evidence="2">The sequence shown here is derived from an EMBL/GenBank/DDBJ whole genome shotgun (WGS) entry which is preliminary data.</text>
</comment>
<dbReference type="GO" id="GO:0005829">
    <property type="term" value="C:cytosol"/>
    <property type="evidence" value="ECO:0007669"/>
    <property type="project" value="TreeGrafter"/>
</dbReference>
<dbReference type="EMBL" id="JPGN01000071">
    <property type="protein sequence ID" value="KFI18879.1"/>
    <property type="molecule type" value="Genomic_DNA"/>
</dbReference>
<dbReference type="InterPro" id="IPR029062">
    <property type="entry name" value="Class_I_gatase-like"/>
</dbReference>
<dbReference type="HOGENOM" id="CLU_054974_3_3_6"/>
<dbReference type="OrthoDB" id="9813383at2"/>
<protein>
    <submittedName>
        <fullName evidence="2">Amidotransferase</fullName>
    </submittedName>
</protein>
<dbReference type="InterPro" id="IPR044992">
    <property type="entry name" value="ChyE-like"/>
</dbReference>
<dbReference type="CDD" id="cd01741">
    <property type="entry name" value="GATase1_1"/>
    <property type="match status" value="1"/>
</dbReference>
<dbReference type="GO" id="GO:0016740">
    <property type="term" value="F:transferase activity"/>
    <property type="evidence" value="ECO:0007669"/>
    <property type="project" value="UniProtKB-KW"/>
</dbReference>
<evidence type="ECO:0000313" key="3">
    <source>
        <dbReference type="Proteomes" id="UP000028839"/>
    </source>
</evidence>